<proteinExistence type="predicted"/>
<reference evidence="1 2" key="1">
    <citation type="journal article" date="2023" name="Nucleic Acids Res.">
        <title>The hologenome of Daphnia magna reveals possible DNA methylation and microbiome-mediated evolution of the host genome.</title>
        <authorList>
            <person name="Chaturvedi A."/>
            <person name="Li X."/>
            <person name="Dhandapani V."/>
            <person name="Marshall H."/>
            <person name="Kissane S."/>
            <person name="Cuenca-Cambronero M."/>
            <person name="Asole G."/>
            <person name="Calvet F."/>
            <person name="Ruiz-Romero M."/>
            <person name="Marangio P."/>
            <person name="Guigo R."/>
            <person name="Rago D."/>
            <person name="Mirbahai L."/>
            <person name="Eastwood N."/>
            <person name="Colbourne J.K."/>
            <person name="Zhou J."/>
            <person name="Mallon E."/>
            <person name="Orsini L."/>
        </authorList>
    </citation>
    <scope>NUCLEOTIDE SEQUENCE [LARGE SCALE GENOMIC DNA]</scope>
    <source>
        <strain evidence="1">LRV0_1</strain>
    </source>
</reference>
<protein>
    <submittedName>
        <fullName evidence="1">Uncharacterized protein</fullName>
    </submittedName>
</protein>
<keyword evidence="2" id="KW-1185">Reference proteome</keyword>
<gene>
    <name evidence="1" type="ORF">OUZ56_003222</name>
</gene>
<sequence>MAASKPLNLKLDDDYGLDDLTLNYSQRRTTLKMASFKESSKFQSLEWNAIRLEAMRKIGRERECQILLCGDCKRTITISDKLSTALQRGYARLQKPIPSDQDVDTMIWRGLTQHSKSCLKSGKTACRYGIPLEPTDNTEIKAIYAKEDDSNQSEITERAPFIFLTGCNAPPCNCINVNTSKTKRSACVVSVSDHQIATVLNRHNQEQARRACMGGNGHEGEPLRVELQARMGPSQLLSTVSTPVTVATPAKTFGDYYRYTTTFPKPTYAVNGYQQTNGGSST</sequence>
<accession>A0ABR0A831</accession>
<evidence type="ECO:0000313" key="2">
    <source>
        <dbReference type="Proteomes" id="UP001234178"/>
    </source>
</evidence>
<name>A0ABR0A831_9CRUS</name>
<evidence type="ECO:0000313" key="1">
    <source>
        <dbReference type="EMBL" id="KAK4021303.1"/>
    </source>
</evidence>
<dbReference type="Proteomes" id="UP001234178">
    <property type="component" value="Unassembled WGS sequence"/>
</dbReference>
<comment type="caution">
    <text evidence="1">The sequence shown here is derived from an EMBL/GenBank/DDBJ whole genome shotgun (WGS) entry which is preliminary data.</text>
</comment>
<organism evidence="1 2">
    <name type="scientific">Daphnia magna</name>
    <dbReference type="NCBI Taxonomy" id="35525"/>
    <lineage>
        <taxon>Eukaryota</taxon>
        <taxon>Metazoa</taxon>
        <taxon>Ecdysozoa</taxon>
        <taxon>Arthropoda</taxon>
        <taxon>Crustacea</taxon>
        <taxon>Branchiopoda</taxon>
        <taxon>Diplostraca</taxon>
        <taxon>Cladocera</taxon>
        <taxon>Anomopoda</taxon>
        <taxon>Daphniidae</taxon>
        <taxon>Daphnia</taxon>
    </lineage>
</organism>
<dbReference type="EMBL" id="JAOYFB010000036">
    <property type="protein sequence ID" value="KAK4021303.1"/>
    <property type="molecule type" value="Genomic_DNA"/>
</dbReference>